<feature type="compositionally biased region" description="Basic and acidic residues" evidence="1">
    <location>
        <begin position="77"/>
        <end position="104"/>
    </location>
</feature>
<gene>
    <name evidence="3" type="ORF">RY831_15380</name>
</gene>
<dbReference type="RefSeq" id="WP_326507262.1">
    <property type="nucleotide sequence ID" value="NZ_JAWIIV010000012.1"/>
</dbReference>
<sequence length="104" mass="10848">MIRHPLATLAAMLAALGCLGVSHAQMGGGKSDPSIRTPADPGMQSMPDKSMKAPSNSGIVVVPPKTASDAMVTTPPRRVDPKIDDATPDIDKKNAEKSQEKDAK</sequence>
<keyword evidence="2" id="KW-0732">Signal</keyword>
<evidence type="ECO:0000313" key="4">
    <source>
        <dbReference type="Proteomes" id="UP001352263"/>
    </source>
</evidence>
<name>A0ABU6JA71_9BURK</name>
<accession>A0ABU6JA71</accession>
<evidence type="ECO:0000256" key="2">
    <source>
        <dbReference type="SAM" id="SignalP"/>
    </source>
</evidence>
<dbReference type="EMBL" id="JAWIIV010000012">
    <property type="protein sequence ID" value="MEC4720544.1"/>
    <property type="molecule type" value="Genomic_DNA"/>
</dbReference>
<feature type="signal peptide" evidence="2">
    <location>
        <begin position="1"/>
        <end position="24"/>
    </location>
</feature>
<feature type="region of interest" description="Disordered" evidence="1">
    <location>
        <begin position="22"/>
        <end position="104"/>
    </location>
</feature>
<protein>
    <recommendedName>
        <fullName evidence="5">Lipoprotein</fullName>
    </recommendedName>
</protein>
<evidence type="ECO:0000256" key="1">
    <source>
        <dbReference type="SAM" id="MobiDB-lite"/>
    </source>
</evidence>
<dbReference type="PROSITE" id="PS51257">
    <property type="entry name" value="PROKAR_LIPOPROTEIN"/>
    <property type="match status" value="1"/>
</dbReference>
<proteinExistence type="predicted"/>
<organism evidence="3 4">
    <name type="scientific">Noviherbaspirillum album</name>
    <dbReference type="NCBI Taxonomy" id="3080276"/>
    <lineage>
        <taxon>Bacteria</taxon>
        <taxon>Pseudomonadati</taxon>
        <taxon>Pseudomonadota</taxon>
        <taxon>Betaproteobacteria</taxon>
        <taxon>Burkholderiales</taxon>
        <taxon>Oxalobacteraceae</taxon>
        <taxon>Noviherbaspirillum</taxon>
    </lineage>
</organism>
<comment type="caution">
    <text evidence="3">The sequence shown here is derived from an EMBL/GenBank/DDBJ whole genome shotgun (WGS) entry which is preliminary data.</text>
</comment>
<reference evidence="3 4" key="1">
    <citation type="submission" date="2023-10" db="EMBL/GenBank/DDBJ databases">
        <title>Noviherbaspirillum sp. CPCC 100848 genome assembly.</title>
        <authorList>
            <person name="Li X.Y."/>
            <person name="Fang X.M."/>
        </authorList>
    </citation>
    <scope>NUCLEOTIDE SEQUENCE [LARGE SCALE GENOMIC DNA]</scope>
    <source>
        <strain evidence="3 4">CPCC 100848</strain>
    </source>
</reference>
<feature type="chain" id="PRO_5046630331" description="Lipoprotein" evidence="2">
    <location>
        <begin position="25"/>
        <end position="104"/>
    </location>
</feature>
<keyword evidence="4" id="KW-1185">Reference proteome</keyword>
<evidence type="ECO:0008006" key="5">
    <source>
        <dbReference type="Google" id="ProtNLM"/>
    </source>
</evidence>
<dbReference type="Proteomes" id="UP001352263">
    <property type="component" value="Unassembled WGS sequence"/>
</dbReference>
<evidence type="ECO:0000313" key="3">
    <source>
        <dbReference type="EMBL" id="MEC4720544.1"/>
    </source>
</evidence>